<evidence type="ECO:0000259" key="1">
    <source>
        <dbReference type="Pfam" id="PF01106"/>
    </source>
</evidence>
<reference evidence="2 3" key="1">
    <citation type="journal article" date="2010" name="Stand. Genomic Sci.">
        <title>Complete genome sequence of Desulfarculus baarsii type strain (2st14).</title>
        <authorList>
            <person name="Sun H."/>
            <person name="Spring S."/>
            <person name="Lapidus A."/>
            <person name="Davenport K."/>
            <person name="Del Rio T.G."/>
            <person name="Tice H."/>
            <person name="Nolan M."/>
            <person name="Copeland A."/>
            <person name="Cheng J.F."/>
            <person name="Lucas S."/>
            <person name="Tapia R."/>
            <person name="Goodwin L."/>
            <person name="Pitluck S."/>
            <person name="Ivanova N."/>
            <person name="Pagani I."/>
            <person name="Mavromatis K."/>
            <person name="Ovchinnikova G."/>
            <person name="Pati A."/>
            <person name="Chen A."/>
            <person name="Palaniappan K."/>
            <person name="Hauser L."/>
            <person name="Chang Y.J."/>
            <person name="Jeffries C.D."/>
            <person name="Detter J.C."/>
            <person name="Han C."/>
            <person name="Rohde M."/>
            <person name="Brambilla E."/>
            <person name="Goker M."/>
            <person name="Woyke T."/>
            <person name="Bristow J."/>
            <person name="Eisen J.A."/>
            <person name="Markowitz V."/>
            <person name="Hugenholtz P."/>
            <person name="Kyrpides N.C."/>
            <person name="Klenk H.P."/>
            <person name="Land M."/>
        </authorList>
    </citation>
    <scope>NUCLEOTIDE SEQUENCE [LARGE SCALE GENOMIC DNA]</scope>
    <source>
        <strain evidence="3">ATCC 33931 / DSM 2075 / LMG 7858 / VKM B-1802 / 2st14</strain>
    </source>
</reference>
<dbReference type="RefSeq" id="WP_013258709.1">
    <property type="nucleotide sequence ID" value="NC_014365.1"/>
</dbReference>
<keyword evidence="3" id="KW-1185">Reference proteome</keyword>
<dbReference type="PANTHER" id="PTHR11178">
    <property type="entry name" value="IRON-SULFUR CLUSTER SCAFFOLD PROTEIN NFU-RELATED"/>
    <property type="match status" value="1"/>
</dbReference>
<dbReference type="AlphaFoldDB" id="E1QL03"/>
<dbReference type="eggNOG" id="COG0694">
    <property type="taxonomic scope" value="Bacteria"/>
</dbReference>
<name>E1QL03_DESB2</name>
<dbReference type="EMBL" id="CP002085">
    <property type="protein sequence ID" value="ADK85268.1"/>
    <property type="molecule type" value="Genomic_DNA"/>
</dbReference>
<evidence type="ECO:0000313" key="3">
    <source>
        <dbReference type="Proteomes" id="UP000009047"/>
    </source>
</evidence>
<dbReference type="HOGENOM" id="CLU_060555_4_2_7"/>
<protein>
    <submittedName>
        <fullName evidence="2">Nitrogen-fixing NifU domain protein</fullName>
    </submittedName>
</protein>
<dbReference type="GO" id="GO:0016226">
    <property type="term" value="P:iron-sulfur cluster assembly"/>
    <property type="evidence" value="ECO:0007669"/>
    <property type="project" value="InterPro"/>
</dbReference>
<feature type="domain" description="NIF system FeS cluster assembly NifU C-terminal" evidence="1">
    <location>
        <begin position="9"/>
        <end position="74"/>
    </location>
</feature>
<dbReference type="InterPro" id="IPR034904">
    <property type="entry name" value="FSCA_dom_sf"/>
</dbReference>
<dbReference type="GO" id="GO:0051536">
    <property type="term" value="F:iron-sulfur cluster binding"/>
    <property type="evidence" value="ECO:0007669"/>
    <property type="project" value="InterPro"/>
</dbReference>
<dbReference type="STRING" id="644282.Deba_1903"/>
<gene>
    <name evidence="2" type="ordered locus">Deba_1903</name>
</gene>
<dbReference type="KEGG" id="dbr:Deba_1903"/>
<dbReference type="InterPro" id="IPR001075">
    <property type="entry name" value="NIF_FeS_clus_asmbl_NifU_C"/>
</dbReference>
<dbReference type="Pfam" id="PF01106">
    <property type="entry name" value="NifU"/>
    <property type="match status" value="1"/>
</dbReference>
<dbReference type="Gene3D" id="3.30.300.130">
    <property type="entry name" value="Fe-S cluster assembly (FSCA)"/>
    <property type="match status" value="1"/>
</dbReference>
<dbReference type="GO" id="GO:0005506">
    <property type="term" value="F:iron ion binding"/>
    <property type="evidence" value="ECO:0007669"/>
    <property type="project" value="InterPro"/>
</dbReference>
<organism evidence="2 3">
    <name type="scientific">Desulfarculus baarsii (strain ATCC 33931 / DSM 2075 / LMG 7858 / VKM B-1802 / 2st14)</name>
    <dbReference type="NCBI Taxonomy" id="644282"/>
    <lineage>
        <taxon>Bacteria</taxon>
        <taxon>Pseudomonadati</taxon>
        <taxon>Thermodesulfobacteriota</taxon>
        <taxon>Desulfarculia</taxon>
        <taxon>Desulfarculales</taxon>
        <taxon>Desulfarculaceae</taxon>
        <taxon>Desulfarculus</taxon>
    </lineage>
</organism>
<dbReference type="SUPFAM" id="SSF117916">
    <property type="entry name" value="Fe-S cluster assembly (FSCA) domain-like"/>
    <property type="match status" value="1"/>
</dbReference>
<sequence>MDALTKDMVEQALQEARAELAKHHGNVEVLAVNQEGVVLVRLTGACSGCKSAPLTLRDVIEKSLKARLPQVTRVDALL</sequence>
<accession>E1QL03</accession>
<dbReference type="Proteomes" id="UP000009047">
    <property type="component" value="Chromosome"/>
</dbReference>
<evidence type="ECO:0000313" key="2">
    <source>
        <dbReference type="EMBL" id="ADK85268.1"/>
    </source>
</evidence>
<proteinExistence type="predicted"/>